<feature type="signal peptide" evidence="1">
    <location>
        <begin position="1"/>
        <end position="24"/>
    </location>
</feature>
<keyword evidence="1" id="KW-0732">Signal</keyword>
<evidence type="ECO:0008006" key="4">
    <source>
        <dbReference type="Google" id="ProtNLM"/>
    </source>
</evidence>
<dbReference type="RefSeq" id="WP_092042035.1">
    <property type="nucleotide sequence ID" value="NZ_FOTK01000014.1"/>
</dbReference>
<evidence type="ECO:0000313" key="2">
    <source>
        <dbReference type="EMBL" id="SFL94481.1"/>
    </source>
</evidence>
<dbReference type="Proteomes" id="UP000199048">
    <property type="component" value="Unassembled WGS sequence"/>
</dbReference>
<evidence type="ECO:0000256" key="1">
    <source>
        <dbReference type="SAM" id="SignalP"/>
    </source>
</evidence>
<dbReference type="STRING" id="582667.SAMN05192568_1014114"/>
<organism evidence="2 3">
    <name type="scientific">Methylobacterium pseudosasicola</name>
    <dbReference type="NCBI Taxonomy" id="582667"/>
    <lineage>
        <taxon>Bacteria</taxon>
        <taxon>Pseudomonadati</taxon>
        <taxon>Pseudomonadota</taxon>
        <taxon>Alphaproteobacteria</taxon>
        <taxon>Hyphomicrobiales</taxon>
        <taxon>Methylobacteriaceae</taxon>
        <taxon>Methylobacterium</taxon>
    </lineage>
</organism>
<sequence length="111" mass="12067">MTRFSAARMAGIAAFVTAGSVCSAADLGPYRAPRAAPVDRPAVGAGIAAEARVVRPEYSYYGEYGYPVPFGYGYAYAPTPGRNMEYGYYGPTYYVFAPDTYNGPLFGYHEW</sequence>
<name>A0A1I4LUA6_9HYPH</name>
<accession>A0A1I4LUA6</accession>
<dbReference type="AlphaFoldDB" id="A0A1I4LUA6"/>
<protein>
    <recommendedName>
        <fullName evidence="4">PXPV repeat-containing protein</fullName>
    </recommendedName>
</protein>
<dbReference type="EMBL" id="FOTK01000014">
    <property type="protein sequence ID" value="SFL94481.1"/>
    <property type="molecule type" value="Genomic_DNA"/>
</dbReference>
<keyword evidence="3" id="KW-1185">Reference proteome</keyword>
<reference evidence="3" key="1">
    <citation type="submission" date="2016-10" db="EMBL/GenBank/DDBJ databases">
        <authorList>
            <person name="Varghese N."/>
            <person name="Submissions S."/>
        </authorList>
    </citation>
    <scope>NUCLEOTIDE SEQUENCE [LARGE SCALE GENOMIC DNA]</scope>
    <source>
        <strain evidence="3">BL36</strain>
    </source>
</reference>
<dbReference type="OrthoDB" id="7999058at2"/>
<gene>
    <name evidence="2" type="ORF">SAMN05192568_1014114</name>
</gene>
<evidence type="ECO:0000313" key="3">
    <source>
        <dbReference type="Proteomes" id="UP000199048"/>
    </source>
</evidence>
<proteinExistence type="predicted"/>
<feature type="chain" id="PRO_5011612896" description="PXPV repeat-containing protein" evidence="1">
    <location>
        <begin position="25"/>
        <end position="111"/>
    </location>
</feature>